<gene>
    <name evidence="2" type="ORF">SLOPH_357</name>
</gene>
<dbReference type="OMA" id="INERRVY"/>
<dbReference type="GO" id="GO:0016075">
    <property type="term" value="P:rRNA catabolic process"/>
    <property type="evidence" value="ECO:0007669"/>
    <property type="project" value="TreeGrafter"/>
</dbReference>
<dbReference type="InParanoid" id="S7W7B6"/>
<dbReference type="Pfam" id="PF03725">
    <property type="entry name" value="RNase_PH_C"/>
    <property type="match status" value="1"/>
</dbReference>
<proteinExistence type="predicted"/>
<dbReference type="InterPro" id="IPR020568">
    <property type="entry name" value="Ribosomal_Su5_D2-typ_SF"/>
</dbReference>
<dbReference type="SUPFAM" id="SSF55666">
    <property type="entry name" value="Ribonuclease PH domain 2-like"/>
    <property type="match status" value="1"/>
</dbReference>
<accession>S7W7B6</accession>
<dbReference type="EMBL" id="ATCN01000593">
    <property type="protein sequence ID" value="EPR78715.1"/>
    <property type="molecule type" value="Genomic_DNA"/>
</dbReference>
<dbReference type="HOGENOM" id="CLU_115515_0_0_1"/>
<organism evidence="2 3">
    <name type="scientific">Spraguea lophii (strain 42_110)</name>
    <name type="common">Microsporidian parasite</name>
    <dbReference type="NCBI Taxonomy" id="1358809"/>
    <lineage>
        <taxon>Eukaryota</taxon>
        <taxon>Fungi</taxon>
        <taxon>Fungi incertae sedis</taxon>
        <taxon>Microsporidia</taxon>
        <taxon>Spragueidae</taxon>
        <taxon>Spraguea</taxon>
    </lineage>
</organism>
<keyword evidence="3" id="KW-1185">Reference proteome</keyword>
<dbReference type="GO" id="GO:0000176">
    <property type="term" value="C:nuclear exosome (RNase complex)"/>
    <property type="evidence" value="ECO:0007669"/>
    <property type="project" value="UniProtKB-ARBA"/>
</dbReference>
<comment type="caution">
    <text evidence="2">The sequence shown here is derived from an EMBL/GenBank/DDBJ whole genome shotgun (WGS) entry which is preliminary data.</text>
</comment>
<dbReference type="VEuPathDB" id="MicrosporidiaDB:SLOPH_357"/>
<evidence type="ECO:0000313" key="3">
    <source>
        <dbReference type="Proteomes" id="UP000014978"/>
    </source>
</evidence>
<dbReference type="Proteomes" id="UP000014978">
    <property type="component" value="Unassembled WGS sequence"/>
</dbReference>
<dbReference type="GO" id="GO:0034475">
    <property type="term" value="P:U4 snRNA 3'-end processing"/>
    <property type="evidence" value="ECO:0007669"/>
    <property type="project" value="TreeGrafter"/>
</dbReference>
<evidence type="ECO:0000313" key="2">
    <source>
        <dbReference type="EMBL" id="EPR78715.1"/>
    </source>
</evidence>
<dbReference type="InterPro" id="IPR027408">
    <property type="entry name" value="PNPase/RNase_PH_dom_sf"/>
</dbReference>
<protein>
    <submittedName>
        <fullName evidence="2">Exosome component 4</fullName>
    </submittedName>
</protein>
<dbReference type="Gene3D" id="3.30.230.70">
    <property type="entry name" value="GHMP Kinase, N-terminal domain"/>
    <property type="match status" value="1"/>
</dbReference>
<dbReference type="InterPro" id="IPR015847">
    <property type="entry name" value="ExoRNase_PH_dom2"/>
</dbReference>
<dbReference type="GO" id="GO:0005730">
    <property type="term" value="C:nucleolus"/>
    <property type="evidence" value="ECO:0007669"/>
    <property type="project" value="TreeGrafter"/>
</dbReference>
<dbReference type="GO" id="GO:0000177">
    <property type="term" value="C:cytoplasmic exosome (RNase complex)"/>
    <property type="evidence" value="ECO:0007669"/>
    <property type="project" value="TreeGrafter"/>
</dbReference>
<dbReference type="OrthoDB" id="437922at2759"/>
<dbReference type="AlphaFoldDB" id="S7W7B6"/>
<reference evidence="3" key="1">
    <citation type="journal article" date="2013" name="PLoS Genet.">
        <title>The genome of Spraguea lophii and the basis of host-microsporidian interactions.</title>
        <authorList>
            <person name="Campbell S.E."/>
            <person name="Williams T.A."/>
            <person name="Yousuf A."/>
            <person name="Soanes D.M."/>
            <person name="Paszkiewicz K.H."/>
            <person name="Williams B.A.P."/>
        </authorList>
    </citation>
    <scope>NUCLEOTIDE SEQUENCE [LARGE SCALE GENOMIC DNA]</scope>
    <source>
        <strain evidence="3">42_110</strain>
    </source>
</reference>
<dbReference type="GO" id="GO:0071051">
    <property type="term" value="P:poly(A)-dependent snoRNA 3'-end processing"/>
    <property type="evidence" value="ECO:0007669"/>
    <property type="project" value="TreeGrafter"/>
</dbReference>
<dbReference type="PANTHER" id="PTHR11953">
    <property type="entry name" value="EXOSOME COMPLEX COMPONENT"/>
    <property type="match status" value="1"/>
</dbReference>
<dbReference type="STRING" id="1358809.S7W7B6"/>
<evidence type="ECO:0000259" key="1">
    <source>
        <dbReference type="Pfam" id="PF03725"/>
    </source>
</evidence>
<dbReference type="InterPro" id="IPR050080">
    <property type="entry name" value="RNase_PH"/>
</dbReference>
<dbReference type="GO" id="GO:0003723">
    <property type="term" value="F:RNA binding"/>
    <property type="evidence" value="ECO:0007669"/>
    <property type="project" value="TreeGrafter"/>
</dbReference>
<sequence length="234" mass="26893">MNILRNNLRVDGRERFEIRNIKIENGMVESIPFIELTMGATIIRSSMKKVYDQRNLIKTNIQYFETTQSCGKKYHAEIEEIKQKINGIFGNIMINTTEKIELDITIKQNNGSLMSCIINCVSLLLCYGGINLRDVVVSCSAVIYDNKPLVDPCEYEEEQNLTKFILAYSSAEDKVNMLLIDNKFDIKLLGKVYNTVKLAAIEMHKSFEIFLKSRVEAEKFECKEFGCIKIQNGF</sequence>
<feature type="domain" description="Exoribonuclease phosphorolytic" evidence="1">
    <location>
        <begin position="134"/>
        <end position="185"/>
    </location>
</feature>
<dbReference type="SUPFAM" id="SSF54211">
    <property type="entry name" value="Ribosomal protein S5 domain 2-like"/>
    <property type="match status" value="1"/>
</dbReference>
<dbReference type="PANTHER" id="PTHR11953:SF0">
    <property type="entry name" value="EXOSOME COMPLEX COMPONENT RRP41"/>
    <property type="match status" value="1"/>
</dbReference>
<dbReference type="GO" id="GO:0071028">
    <property type="term" value="P:nuclear mRNA surveillance"/>
    <property type="evidence" value="ECO:0007669"/>
    <property type="project" value="TreeGrafter"/>
</dbReference>
<dbReference type="InterPro" id="IPR036345">
    <property type="entry name" value="ExoRNase_PH_dom2_sf"/>
</dbReference>
<name>S7W7B6_SPRLO</name>